<dbReference type="InterPro" id="IPR036412">
    <property type="entry name" value="HAD-like_sf"/>
</dbReference>
<gene>
    <name evidence="1" type="ORF">GCM10011346_38220</name>
</gene>
<dbReference type="NCBIfam" id="TIGR00099">
    <property type="entry name" value="Cof-subfamily"/>
    <property type="match status" value="1"/>
</dbReference>
<accession>A0ABQ2NZM2</accession>
<dbReference type="SFLD" id="SFLDS00003">
    <property type="entry name" value="Haloacid_Dehalogenase"/>
    <property type="match status" value="1"/>
</dbReference>
<reference evidence="2" key="1">
    <citation type="journal article" date="2019" name="Int. J. Syst. Evol. Microbiol.">
        <title>The Global Catalogue of Microorganisms (GCM) 10K type strain sequencing project: providing services to taxonomists for standard genome sequencing and annotation.</title>
        <authorList>
            <consortium name="The Broad Institute Genomics Platform"/>
            <consortium name="The Broad Institute Genome Sequencing Center for Infectious Disease"/>
            <person name="Wu L."/>
            <person name="Ma J."/>
        </authorList>
    </citation>
    <scope>NUCLEOTIDE SEQUENCE [LARGE SCALE GENOMIC DNA]</scope>
    <source>
        <strain evidence="2">CGMCC 1.7693</strain>
    </source>
</reference>
<dbReference type="CDD" id="cd07516">
    <property type="entry name" value="HAD_Pase"/>
    <property type="match status" value="1"/>
</dbReference>
<keyword evidence="2" id="KW-1185">Reference proteome</keyword>
<comment type="caution">
    <text evidence="1">The sequence shown here is derived from an EMBL/GenBank/DDBJ whole genome shotgun (WGS) entry which is preliminary data.</text>
</comment>
<dbReference type="Gene3D" id="3.30.1240.10">
    <property type="match status" value="1"/>
</dbReference>
<dbReference type="SFLD" id="SFLDG01140">
    <property type="entry name" value="C2.B:_Phosphomannomutase_and_P"/>
    <property type="match status" value="1"/>
</dbReference>
<dbReference type="Proteomes" id="UP000641206">
    <property type="component" value="Unassembled WGS sequence"/>
</dbReference>
<evidence type="ECO:0000313" key="2">
    <source>
        <dbReference type="Proteomes" id="UP000641206"/>
    </source>
</evidence>
<proteinExistence type="predicted"/>
<dbReference type="Gene3D" id="3.40.50.1000">
    <property type="entry name" value="HAD superfamily/HAD-like"/>
    <property type="match status" value="1"/>
</dbReference>
<name>A0ABQ2NZM2_9BACI</name>
<organism evidence="1 2">
    <name type="scientific">Oceanobacillus neutriphilus</name>
    <dbReference type="NCBI Taxonomy" id="531815"/>
    <lineage>
        <taxon>Bacteria</taxon>
        <taxon>Bacillati</taxon>
        <taxon>Bacillota</taxon>
        <taxon>Bacilli</taxon>
        <taxon>Bacillales</taxon>
        <taxon>Bacillaceae</taxon>
        <taxon>Oceanobacillus</taxon>
    </lineage>
</organism>
<dbReference type="InterPro" id="IPR006379">
    <property type="entry name" value="HAD-SF_hydro_IIB"/>
</dbReference>
<dbReference type="Pfam" id="PF08282">
    <property type="entry name" value="Hydrolase_3"/>
    <property type="match status" value="1"/>
</dbReference>
<sequence>MENKNRHLIALDLDGTLLTDDKKISVRNKQAVFQAIEAGHIVVIATGRPGRASIQYYQELQLKTPMVNFNGALVHHPLDTSWKGIHTPMPLTTAHRIIDISNAIEVKNILAEVQDQVYLDQYSEDIMTIFKGFPEESPYIIGDIKSKLQHDPTSVLIHPDVSQVEELRDHLNDYHAEVIEHRKWGAPWNIIEIIKKGMNKAVGLKRIADEYNISRENIIAFGDEDNDLEMIDYAGVGVSMGNAIDELVSVSKHQTLTNEEDGISVFLEKYLNLEKTKSGERPFKNVEIGAAQLR</sequence>
<dbReference type="InterPro" id="IPR023214">
    <property type="entry name" value="HAD_sf"/>
</dbReference>
<protein>
    <submittedName>
        <fullName evidence="1">Haloacid dehalogenase</fullName>
    </submittedName>
</protein>
<dbReference type="NCBIfam" id="TIGR01484">
    <property type="entry name" value="HAD-SF-IIB"/>
    <property type="match status" value="1"/>
</dbReference>
<dbReference type="RefSeq" id="WP_188736191.1">
    <property type="nucleotide sequence ID" value="NZ_BMLW01000012.1"/>
</dbReference>
<dbReference type="EMBL" id="BMLW01000012">
    <property type="protein sequence ID" value="GGP14403.1"/>
    <property type="molecule type" value="Genomic_DNA"/>
</dbReference>
<dbReference type="InterPro" id="IPR000150">
    <property type="entry name" value="Cof"/>
</dbReference>
<dbReference type="SUPFAM" id="SSF56784">
    <property type="entry name" value="HAD-like"/>
    <property type="match status" value="1"/>
</dbReference>
<dbReference type="PANTHER" id="PTHR10000:SF23">
    <property type="entry name" value="5-AMINO-6-(5-PHOSPHO-D-RIBITYLAMINO)URACIL PHOSPHATASE YITU"/>
    <property type="match status" value="1"/>
</dbReference>
<evidence type="ECO:0000313" key="1">
    <source>
        <dbReference type="EMBL" id="GGP14403.1"/>
    </source>
</evidence>
<dbReference type="PROSITE" id="PS01228">
    <property type="entry name" value="COF_1"/>
    <property type="match status" value="1"/>
</dbReference>
<dbReference type="PANTHER" id="PTHR10000">
    <property type="entry name" value="PHOSPHOSERINE PHOSPHATASE"/>
    <property type="match status" value="1"/>
</dbReference>